<sequence>MVGSLCIFVDADSPNHMEKQTNWFYLRTRRNTNHSSFDIFFKERSSDSSIFQMQLGKRIAIEKSREFSGRNGSSSVDTRQKQWVCHKCIYTCWISITPVDIRSFPSNQPIILKKNTLFTCTCVNQGA</sequence>
<organism evidence="1">
    <name type="scientific">Glycine max</name>
    <name type="common">Soybean</name>
    <name type="synonym">Glycine hispida</name>
    <dbReference type="NCBI Taxonomy" id="3847"/>
    <lineage>
        <taxon>Eukaryota</taxon>
        <taxon>Viridiplantae</taxon>
        <taxon>Streptophyta</taxon>
        <taxon>Embryophyta</taxon>
        <taxon>Tracheophyta</taxon>
        <taxon>Spermatophyta</taxon>
        <taxon>Magnoliopsida</taxon>
        <taxon>eudicotyledons</taxon>
        <taxon>Gunneridae</taxon>
        <taxon>Pentapetalae</taxon>
        <taxon>rosids</taxon>
        <taxon>fabids</taxon>
        <taxon>Fabales</taxon>
        <taxon>Fabaceae</taxon>
        <taxon>Papilionoideae</taxon>
        <taxon>50 kb inversion clade</taxon>
        <taxon>NPAAA clade</taxon>
        <taxon>indigoferoid/millettioid clade</taxon>
        <taxon>Phaseoleae</taxon>
        <taxon>Glycine</taxon>
        <taxon>Glycine subgen. Soja</taxon>
    </lineage>
</organism>
<name>C6T6D1_SOYBN</name>
<dbReference type="AlphaFoldDB" id="C6T6D1"/>
<proteinExistence type="evidence at transcript level"/>
<accession>C6T6D1</accession>
<protein>
    <submittedName>
        <fullName evidence="1">Uncharacterized protein</fullName>
    </submittedName>
</protein>
<dbReference type="EMBL" id="BT092996">
    <property type="protein sequence ID" value="ACU17353.1"/>
    <property type="molecule type" value="mRNA"/>
</dbReference>
<reference evidence="1" key="1">
    <citation type="submission" date="2009-08" db="EMBL/GenBank/DDBJ databases">
        <authorList>
            <person name="Cheung F."/>
            <person name="Xiao Y."/>
            <person name="Chan A."/>
            <person name="Moskal W."/>
            <person name="Town C.D."/>
        </authorList>
    </citation>
    <scope>NUCLEOTIDE SEQUENCE</scope>
</reference>
<evidence type="ECO:0000313" key="1">
    <source>
        <dbReference type="EMBL" id="ACU17353.1"/>
    </source>
</evidence>